<gene>
    <name evidence="1" type="ORF">MtrunA17_Chr8g0364371</name>
</gene>
<dbReference type="EMBL" id="PSQE01000008">
    <property type="protein sequence ID" value="RHN41276.1"/>
    <property type="molecule type" value="Genomic_DNA"/>
</dbReference>
<dbReference type="AlphaFoldDB" id="A0A396GJI1"/>
<organism evidence="1">
    <name type="scientific">Medicago truncatula</name>
    <name type="common">Barrel medic</name>
    <name type="synonym">Medicago tribuloides</name>
    <dbReference type="NCBI Taxonomy" id="3880"/>
    <lineage>
        <taxon>Eukaryota</taxon>
        <taxon>Viridiplantae</taxon>
        <taxon>Streptophyta</taxon>
        <taxon>Embryophyta</taxon>
        <taxon>Tracheophyta</taxon>
        <taxon>Spermatophyta</taxon>
        <taxon>Magnoliopsida</taxon>
        <taxon>eudicotyledons</taxon>
        <taxon>Gunneridae</taxon>
        <taxon>Pentapetalae</taxon>
        <taxon>rosids</taxon>
        <taxon>fabids</taxon>
        <taxon>Fabales</taxon>
        <taxon>Fabaceae</taxon>
        <taxon>Papilionoideae</taxon>
        <taxon>50 kb inversion clade</taxon>
        <taxon>NPAAA clade</taxon>
        <taxon>Hologalegina</taxon>
        <taxon>IRL clade</taxon>
        <taxon>Trifolieae</taxon>
        <taxon>Medicago</taxon>
    </lineage>
</organism>
<reference evidence="1" key="1">
    <citation type="journal article" date="2018" name="Nat. Plants">
        <title>Whole-genome landscape of Medicago truncatula symbiotic genes.</title>
        <authorList>
            <person name="Pecrix Y."/>
            <person name="Gamas P."/>
            <person name="Carrere S."/>
        </authorList>
    </citation>
    <scope>NUCLEOTIDE SEQUENCE</scope>
    <source>
        <tissue evidence="1">Leaves</tissue>
    </source>
</reference>
<comment type="caution">
    <text evidence="1">The sequence shown here is derived from an EMBL/GenBank/DDBJ whole genome shotgun (WGS) entry which is preliminary data.</text>
</comment>
<evidence type="ECO:0000313" key="1">
    <source>
        <dbReference type="EMBL" id="RHN41276.1"/>
    </source>
</evidence>
<name>A0A396GJI1_MEDTR</name>
<protein>
    <submittedName>
        <fullName evidence="1">Uncharacterized protein</fullName>
    </submittedName>
</protein>
<dbReference type="Gramene" id="rna47581">
    <property type="protein sequence ID" value="RHN41276.1"/>
    <property type="gene ID" value="gene47581"/>
</dbReference>
<dbReference type="Proteomes" id="UP000265566">
    <property type="component" value="Chromosome 8"/>
</dbReference>
<accession>A0A396GJI1</accession>
<sequence length="57" mass="6407">MLIPPSCNIQAFTTFINLQVLELGQFIGSQSRLDLLQSSSALLTIKDGILEMLKRLW</sequence>
<proteinExistence type="predicted"/>